<keyword evidence="9" id="KW-1185">Reference proteome</keyword>
<dbReference type="InterPro" id="IPR011701">
    <property type="entry name" value="MFS"/>
</dbReference>
<evidence type="ECO:0000256" key="1">
    <source>
        <dbReference type="ARBA" id="ARBA00004141"/>
    </source>
</evidence>
<feature type="transmembrane region" description="Helical" evidence="7">
    <location>
        <begin position="348"/>
        <end position="368"/>
    </location>
</feature>
<feature type="transmembrane region" description="Helical" evidence="7">
    <location>
        <begin position="556"/>
        <end position="576"/>
    </location>
</feature>
<evidence type="ECO:0000256" key="4">
    <source>
        <dbReference type="ARBA" id="ARBA00022989"/>
    </source>
</evidence>
<evidence type="ECO:0000313" key="9">
    <source>
        <dbReference type="Proteomes" id="UP001447188"/>
    </source>
</evidence>
<evidence type="ECO:0000256" key="2">
    <source>
        <dbReference type="ARBA" id="ARBA00022448"/>
    </source>
</evidence>
<proteinExistence type="predicted"/>
<name>A0ABR3G7N4_9PEZI</name>
<feature type="transmembrane region" description="Helical" evidence="7">
    <location>
        <begin position="462"/>
        <end position="482"/>
    </location>
</feature>
<dbReference type="EMBL" id="JBBBZM010000197">
    <property type="protein sequence ID" value="KAL0631956.1"/>
    <property type="molecule type" value="Genomic_DNA"/>
</dbReference>
<reference evidence="8 9" key="1">
    <citation type="submission" date="2024-02" db="EMBL/GenBank/DDBJ databases">
        <title>Discinaceae phylogenomics.</title>
        <authorList>
            <person name="Dirks A.C."/>
            <person name="James T.Y."/>
        </authorList>
    </citation>
    <scope>NUCLEOTIDE SEQUENCE [LARGE SCALE GENOMIC DNA]</scope>
    <source>
        <strain evidence="8 9">ACD0624</strain>
    </source>
</reference>
<evidence type="ECO:0000256" key="3">
    <source>
        <dbReference type="ARBA" id="ARBA00022692"/>
    </source>
</evidence>
<keyword evidence="3 7" id="KW-0812">Transmembrane</keyword>
<keyword evidence="4 7" id="KW-1133">Transmembrane helix</keyword>
<sequence length="598" mass="66045">MSTSTTISSPVELTPPATSYQADDDEETSLRTPESDSDSNSGFTGEPGGYELRSLSRSGHVAGVGGGDDAIQDDAGEHGALIARAQDSDEDEGDVVYDAFRESDEENSLQLRRRRRRLRGRRKEFLYTREEEKKVIRKFDWNLVGFLALLYMLSFLDRSNIGNAKIAGMTEDLEITGSNYEWLLTVFYMTYISFEWMTLCYKVFPAHKYIACCVMWYGFTPCIHKYPVPVANCVPDIAGELLHQCVRPSDLLPAVVTSVSKELIPVSGSIEGLTTNWWHMLVLRALLGISEAAFGPGIPFYLSFFYRREELALRCGLFVSAAPLATAYAGFLAYGITSIPSPIAPWRLLFILEGFPSMVAAVAAYYIIPDLPADARFLTPDEKKIARRRLLVVTEGGEDAGVMREEEEMGVKWREVLMAFRDVGNWVTAAMYFFCNIAFSSLPVFLPTIINDLGYSSTHAQALCVPPYIFAFIVVLLGTYLSDRFLSRSVPIITLCIMGALGYFILATTGSLQASIDAALIGVERVEETGDARWWEQMVPQSEWIKNEAVGVGVKYAGFFLAAGGVFGAVALIMVWNLNNGESESGRGAGIAMLQVIG</sequence>
<feature type="transmembrane region" description="Helical" evidence="7">
    <location>
        <begin position="281"/>
        <end position="305"/>
    </location>
</feature>
<protein>
    <recommendedName>
        <fullName evidence="10">Major facilitator superfamily (MFS) profile domain-containing protein</fullName>
    </recommendedName>
</protein>
<keyword evidence="5 7" id="KW-0472">Membrane</keyword>
<comment type="subcellular location">
    <subcellularLocation>
        <location evidence="1">Membrane</location>
        <topology evidence="1">Multi-pass membrane protein</topology>
    </subcellularLocation>
</comment>
<feature type="non-terminal residue" evidence="8">
    <location>
        <position position="598"/>
    </location>
</feature>
<dbReference type="Proteomes" id="UP001447188">
    <property type="component" value="Unassembled WGS sequence"/>
</dbReference>
<feature type="transmembrane region" description="Helical" evidence="7">
    <location>
        <begin position="426"/>
        <end position="450"/>
    </location>
</feature>
<dbReference type="PANTHER" id="PTHR43791">
    <property type="entry name" value="PERMEASE-RELATED"/>
    <property type="match status" value="1"/>
</dbReference>
<organism evidence="8 9">
    <name type="scientific">Discina gigas</name>
    <dbReference type="NCBI Taxonomy" id="1032678"/>
    <lineage>
        <taxon>Eukaryota</taxon>
        <taxon>Fungi</taxon>
        <taxon>Dikarya</taxon>
        <taxon>Ascomycota</taxon>
        <taxon>Pezizomycotina</taxon>
        <taxon>Pezizomycetes</taxon>
        <taxon>Pezizales</taxon>
        <taxon>Discinaceae</taxon>
        <taxon>Discina</taxon>
    </lineage>
</organism>
<evidence type="ECO:0000256" key="7">
    <source>
        <dbReference type="SAM" id="Phobius"/>
    </source>
</evidence>
<feature type="region of interest" description="Disordered" evidence="6">
    <location>
        <begin position="1"/>
        <end position="74"/>
    </location>
</feature>
<dbReference type="SUPFAM" id="SSF103473">
    <property type="entry name" value="MFS general substrate transporter"/>
    <property type="match status" value="2"/>
</dbReference>
<evidence type="ECO:0008006" key="10">
    <source>
        <dbReference type="Google" id="ProtNLM"/>
    </source>
</evidence>
<keyword evidence="2" id="KW-0813">Transport</keyword>
<accession>A0ABR3G7N4</accession>
<evidence type="ECO:0000256" key="6">
    <source>
        <dbReference type="SAM" id="MobiDB-lite"/>
    </source>
</evidence>
<feature type="compositionally biased region" description="Polar residues" evidence="6">
    <location>
        <begin position="1"/>
        <end position="21"/>
    </location>
</feature>
<dbReference type="Gene3D" id="1.20.1250.20">
    <property type="entry name" value="MFS general substrate transporter like domains"/>
    <property type="match status" value="2"/>
</dbReference>
<feature type="transmembrane region" description="Helical" evidence="7">
    <location>
        <begin position="488"/>
        <end position="506"/>
    </location>
</feature>
<evidence type="ECO:0000313" key="8">
    <source>
        <dbReference type="EMBL" id="KAL0631956.1"/>
    </source>
</evidence>
<dbReference type="InterPro" id="IPR036259">
    <property type="entry name" value="MFS_trans_sf"/>
</dbReference>
<dbReference type="PANTHER" id="PTHR43791:SF27">
    <property type="entry name" value="TRANSPORTER, PUTATIVE (AFU_ORTHOLOGUE AFUA_2G15730)-RELATED"/>
    <property type="match status" value="1"/>
</dbReference>
<feature type="transmembrane region" description="Helical" evidence="7">
    <location>
        <begin position="311"/>
        <end position="336"/>
    </location>
</feature>
<comment type="caution">
    <text evidence="8">The sequence shown here is derived from an EMBL/GenBank/DDBJ whole genome shotgun (WGS) entry which is preliminary data.</text>
</comment>
<evidence type="ECO:0000256" key="5">
    <source>
        <dbReference type="ARBA" id="ARBA00023136"/>
    </source>
</evidence>
<dbReference type="Pfam" id="PF07690">
    <property type="entry name" value="MFS_1"/>
    <property type="match status" value="1"/>
</dbReference>
<gene>
    <name evidence="8" type="ORF">Q9L58_009159</name>
</gene>